<evidence type="ECO:0000256" key="1">
    <source>
        <dbReference type="SAM" id="Phobius"/>
    </source>
</evidence>
<keyword evidence="1" id="KW-1133">Transmembrane helix</keyword>
<gene>
    <name evidence="2" type="ORF">SAY86_011493</name>
</gene>
<dbReference type="Proteomes" id="UP001346149">
    <property type="component" value="Unassembled WGS sequence"/>
</dbReference>
<sequence length="163" mass="18639">MVCISRASILVIKVMGFQVMECNIHKSTCNVAMVKGKDSWILPNSMIIIIIIKKRSAFCQVMALKHFLTVCYFTYYLLQRSLLKRVLPGSRGFEFEVKSDPKPNKEKLLLMINNYKADGCALFDKGQFCFSVLSFCPSCLSSAATILQFFVKSPLYEFKYLKE</sequence>
<keyword evidence="3" id="KW-1185">Reference proteome</keyword>
<organism evidence="2 3">
    <name type="scientific">Trapa natans</name>
    <name type="common">Water chestnut</name>
    <dbReference type="NCBI Taxonomy" id="22666"/>
    <lineage>
        <taxon>Eukaryota</taxon>
        <taxon>Viridiplantae</taxon>
        <taxon>Streptophyta</taxon>
        <taxon>Embryophyta</taxon>
        <taxon>Tracheophyta</taxon>
        <taxon>Spermatophyta</taxon>
        <taxon>Magnoliopsida</taxon>
        <taxon>eudicotyledons</taxon>
        <taxon>Gunneridae</taxon>
        <taxon>Pentapetalae</taxon>
        <taxon>rosids</taxon>
        <taxon>malvids</taxon>
        <taxon>Myrtales</taxon>
        <taxon>Lythraceae</taxon>
        <taxon>Trapa</taxon>
    </lineage>
</organism>
<reference evidence="2 3" key="1">
    <citation type="journal article" date="2023" name="Hortic Res">
        <title>Pangenome of water caltrop reveals structural variations and asymmetric subgenome divergence after allopolyploidization.</title>
        <authorList>
            <person name="Zhang X."/>
            <person name="Chen Y."/>
            <person name="Wang L."/>
            <person name="Yuan Y."/>
            <person name="Fang M."/>
            <person name="Shi L."/>
            <person name="Lu R."/>
            <person name="Comes H.P."/>
            <person name="Ma Y."/>
            <person name="Chen Y."/>
            <person name="Huang G."/>
            <person name="Zhou Y."/>
            <person name="Zheng Z."/>
            <person name="Qiu Y."/>
        </authorList>
    </citation>
    <scope>NUCLEOTIDE SEQUENCE [LARGE SCALE GENOMIC DNA]</scope>
    <source>
        <strain evidence="2">F231</strain>
    </source>
</reference>
<evidence type="ECO:0000313" key="3">
    <source>
        <dbReference type="Proteomes" id="UP001346149"/>
    </source>
</evidence>
<keyword evidence="1" id="KW-0472">Membrane</keyword>
<comment type="caution">
    <text evidence="2">The sequence shown here is derived from an EMBL/GenBank/DDBJ whole genome shotgun (WGS) entry which is preliminary data.</text>
</comment>
<proteinExistence type="predicted"/>
<feature type="transmembrane region" description="Helical" evidence="1">
    <location>
        <begin position="57"/>
        <end position="78"/>
    </location>
</feature>
<keyword evidence="1" id="KW-0812">Transmembrane</keyword>
<name>A0AAN7LV26_TRANT</name>
<evidence type="ECO:0000313" key="2">
    <source>
        <dbReference type="EMBL" id="KAK4787660.1"/>
    </source>
</evidence>
<dbReference type="AlphaFoldDB" id="A0AAN7LV26"/>
<accession>A0AAN7LV26</accession>
<dbReference type="EMBL" id="JAXQNO010000012">
    <property type="protein sequence ID" value="KAK4787660.1"/>
    <property type="molecule type" value="Genomic_DNA"/>
</dbReference>
<protein>
    <submittedName>
        <fullName evidence="2">Uncharacterized protein</fullName>
    </submittedName>
</protein>